<dbReference type="EMBL" id="CAJVPZ010010816">
    <property type="protein sequence ID" value="CAG8623648.1"/>
    <property type="molecule type" value="Genomic_DNA"/>
</dbReference>
<sequence>MIKIFQIKIIYTSDISQETHSSLFEFNSNVERVTGSQQSSNDVLVQNTSEIDDQSASNFLKRKRCGGSKPDLVWEYVN</sequence>
<protein>
    <submittedName>
        <fullName evidence="1">16294_t:CDS:1</fullName>
    </submittedName>
</protein>
<dbReference type="Proteomes" id="UP000789396">
    <property type="component" value="Unassembled WGS sequence"/>
</dbReference>
<name>A0A9N9D5Z2_9GLOM</name>
<accession>A0A9N9D5Z2</accession>
<evidence type="ECO:0000313" key="2">
    <source>
        <dbReference type="Proteomes" id="UP000789396"/>
    </source>
</evidence>
<gene>
    <name evidence="1" type="ORF">RFULGI_LOCUS7450</name>
</gene>
<comment type="caution">
    <text evidence="1">The sequence shown here is derived from an EMBL/GenBank/DDBJ whole genome shotgun (WGS) entry which is preliminary data.</text>
</comment>
<proteinExistence type="predicted"/>
<reference evidence="1" key="1">
    <citation type="submission" date="2021-06" db="EMBL/GenBank/DDBJ databases">
        <authorList>
            <person name="Kallberg Y."/>
            <person name="Tangrot J."/>
            <person name="Rosling A."/>
        </authorList>
    </citation>
    <scope>NUCLEOTIDE SEQUENCE</scope>
    <source>
        <strain evidence="1">IN212</strain>
    </source>
</reference>
<organism evidence="1 2">
    <name type="scientific">Racocetra fulgida</name>
    <dbReference type="NCBI Taxonomy" id="60492"/>
    <lineage>
        <taxon>Eukaryota</taxon>
        <taxon>Fungi</taxon>
        <taxon>Fungi incertae sedis</taxon>
        <taxon>Mucoromycota</taxon>
        <taxon>Glomeromycotina</taxon>
        <taxon>Glomeromycetes</taxon>
        <taxon>Diversisporales</taxon>
        <taxon>Gigasporaceae</taxon>
        <taxon>Racocetra</taxon>
    </lineage>
</organism>
<dbReference type="AlphaFoldDB" id="A0A9N9D5Z2"/>
<keyword evidence="2" id="KW-1185">Reference proteome</keyword>
<evidence type="ECO:0000313" key="1">
    <source>
        <dbReference type="EMBL" id="CAG8623648.1"/>
    </source>
</evidence>
<feature type="non-terminal residue" evidence="1">
    <location>
        <position position="78"/>
    </location>
</feature>